<dbReference type="InterPro" id="IPR036188">
    <property type="entry name" value="FAD/NAD-bd_sf"/>
</dbReference>
<evidence type="ECO:0000256" key="1">
    <source>
        <dbReference type="ARBA" id="ARBA00001974"/>
    </source>
</evidence>
<reference evidence="8" key="1">
    <citation type="submission" date="2015-07" db="EMBL/GenBank/DDBJ databases">
        <authorList>
            <person name="Teixeira M.M."/>
            <person name="Souza R.C."/>
            <person name="Almeida L.G."/>
            <person name="Vicente V.A."/>
            <person name="de Hoog S."/>
            <person name="Bocca A.L."/>
            <person name="de Almeida S.R."/>
            <person name="Vasconcelos A.T."/>
            <person name="Felipe M.S."/>
        </authorList>
    </citation>
    <scope>NUCLEOTIDE SEQUENCE [LARGE SCALE GENOMIC DNA]</scope>
    <source>
        <strain evidence="8">KSF</strain>
    </source>
</reference>
<comment type="similarity">
    <text evidence="2">Belongs to the MSOX/MTOX family.</text>
</comment>
<dbReference type="InterPro" id="IPR006076">
    <property type="entry name" value="FAD-dep_OxRdtase"/>
</dbReference>
<dbReference type="GO" id="GO:0050660">
    <property type="term" value="F:flavin adenine dinucleotide binding"/>
    <property type="evidence" value="ECO:0007669"/>
    <property type="project" value="InterPro"/>
</dbReference>
<dbReference type="EMBL" id="LGRB01000014">
    <property type="protein sequence ID" value="OCT47045.1"/>
    <property type="molecule type" value="Genomic_DNA"/>
</dbReference>
<name>A0A1C1CET0_9EURO</name>
<proteinExistence type="inferred from homology"/>
<dbReference type="OrthoDB" id="2219495at2759"/>
<dbReference type="VEuPathDB" id="FungiDB:G647_02375"/>
<evidence type="ECO:0000256" key="3">
    <source>
        <dbReference type="ARBA" id="ARBA00022630"/>
    </source>
</evidence>
<dbReference type="eggNOG" id="KOG2820">
    <property type="taxonomic scope" value="Eukaryota"/>
</dbReference>
<dbReference type="GO" id="GO:0050031">
    <property type="term" value="F:L-pipecolate oxidase activity"/>
    <property type="evidence" value="ECO:0007669"/>
    <property type="project" value="TreeGrafter"/>
</dbReference>
<evidence type="ECO:0000256" key="2">
    <source>
        <dbReference type="ARBA" id="ARBA00010989"/>
    </source>
</evidence>
<keyword evidence="5" id="KW-0560">Oxidoreductase</keyword>
<dbReference type="VEuPathDB" id="FungiDB:CLCR_02409"/>
<keyword evidence="8" id="KW-1185">Reference proteome</keyword>
<dbReference type="GO" id="GO:0008115">
    <property type="term" value="F:sarcosine oxidase activity"/>
    <property type="evidence" value="ECO:0007669"/>
    <property type="project" value="TreeGrafter"/>
</dbReference>
<evidence type="ECO:0000259" key="6">
    <source>
        <dbReference type="Pfam" id="PF01266"/>
    </source>
</evidence>
<organism evidence="7 8">
    <name type="scientific">Cladophialophora carrionii</name>
    <dbReference type="NCBI Taxonomy" id="86049"/>
    <lineage>
        <taxon>Eukaryota</taxon>
        <taxon>Fungi</taxon>
        <taxon>Dikarya</taxon>
        <taxon>Ascomycota</taxon>
        <taxon>Pezizomycotina</taxon>
        <taxon>Eurotiomycetes</taxon>
        <taxon>Chaetothyriomycetidae</taxon>
        <taxon>Chaetothyriales</taxon>
        <taxon>Herpotrichiellaceae</taxon>
        <taxon>Cladophialophora</taxon>
    </lineage>
</organism>
<feature type="domain" description="FAD dependent oxidoreductase" evidence="6">
    <location>
        <begin position="10"/>
        <end position="401"/>
    </location>
</feature>
<dbReference type="Gene3D" id="3.50.50.60">
    <property type="entry name" value="FAD/NAD(P)-binding domain"/>
    <property type="match status" value="1"/>
</dbReference>
<evidence type="ECO:0000256" key="5">
    <source>
        <dbReference type="ARBA" id="ARBA00023002"/>
    </source>
</evidence>
<dbReference type="Proteomes" id="UP000094526">
    <property type="component" value="Unassembled WGS sequence"/>
</dbReference>
<dbReference type="GO" id="GO:0004657">
    <property type="term" value="F:proline dehydrogenase activity"/>
    <property type="evidence" value="ECO:0007669"/>
    <property type="project" value="TreeGrafter"/>
</dbReference>
<protein>
    <submittedName>
        <fullName evidence="7">Fructosyl amino acid oxidasesarcosine oxidase</fullName>
    </submittedName>
</protein>
<gene>
    <name evidence="7" type="ORF">CLCR_02409</name>
</gene>
<evidence type="ECO:0000313" key="7">
    <source>
        <dbReference type="EMBL" id="OCT47045.1"/>
    </source>
</evidence>
<dbReference type="PANTHER" id="PTHR10961">
    <property type="entry name" value="PEROXISOMAL SARCOSINE OXIDASE"/>
    <property type="match status" value="1"/>
</dbReference>
<dbReference type="AlphaFoldDB" id="A0A1C1CET0"/>
<evidence type="ECO:0000256" key="4">
    <source>
        <dbReference type="ARBA" id="ARBA00022827"/>
    </source>
</evidence>
<dbReference type="Gene3D" id="3.30.9.10">
    <property type="entry name" value="D-Amino Acid Oxidase, subunit A, domain 2"/>
    <property type="match status" value="1"/>
</dbReference>
<evidence type="ECO:0000313" key="8">
    <source>
        <dbReference type="Proteomes" id="UP000094526"/>
    </source>
</evidence>
<comment type="cofactor">
    <cofactor evidence="1">
        <name>FAD</name>
        <dbReference type="ChEBI" id="CHEBI:57692"/>
    </cofactor>
</comment>
<dbReference type="STRING" id="86049.A0A1C1CET0"/>
<dbReference type="PANTHER" id="PTHR10961:SF46">
    <property type="entry name" value="PEROXISOMAL SARCOSINE OXIDASE"/>
    <property type="match status" value="1"/>
</dbReference>
<keyword evidence="3" id="KW-0285">Flavoprotein</keyword>
<dbReference type="Pfam" id="PF01266">
    <property type="entry name" value="DAO"/>
    <property type="match status" value="1"/>
</dbReference>
<accession>A0A1C1CET0</accession>
<dbReference type="SUPFAM" id="SSF51905">
    <property type="entry name" value="FAD/NAD(P)-binding domain"/>
    <property type="match status" value="1"/>
</dbReference>
<keyword evidence="4" id="KW-0274">FAD</keyword>
<sequence>MSNDPTPRHILIVGAGIFGLSTALSLIHNPTYNGARITIIDSSPTLPNPSGSSVDANRIVRADYANKQYAQLALQAQELWRDGRRESWGGEGRYHEPGFVLTAVADQDAYLAGALSNVRSLAKEDKRGKIDLGKIQELHGRDGIRKATGYEGVSGDHGYANFNSGWANAEACVAYALRRIRAEGGDRVDIRPNARVQSLLVAAMECKGVKLLGGEQIQANLTVLAAGAWTPTLIDLQGRCLATGQTMAFLDITQEEQAAMGSRPTIINQSSGMFIILPRDKLLKVARHGYGYRNPVKIPKQTLWPGIVDGDATSGDVEVSVPDVGVPIPLEAEEALRGALRELVPHMADRPFVRTRICWYCDTPTGDFLITYHPAYKRLFLATGGSGHGFKFFPVIGDKIVAAMEGKVEPELAEIWRWRSEEELKEVIRRQGDGEDFIACADGSRGGPKGMLLAEEMKRTRGPAEHKSGLAKL</sequence>
<dbReference type="InterPro" id="IPR045170">
    <property type="entry name" value="MTOX"/>
</dbReference>
<comment type="caution">
    <text evidence="7">The sequence shown here is derived from an EMBL/GenBank/DDBJ whole genome shotgun (WGS) entry which is preliminary data.</text>
</comment>